<evidence type="ECO:0000313" key="2">
    <source>
        <dbReference type="EMBL" id="KAI5313543.1"/>
    </source>
</evidence>
<proteinExistence type="predicted"/>
<feature type="compositionally biased region" description="Low complexity" evidence="1">
    <location>
        <begin position="93"/>
        <end position="110"/>
    </location>
</feature>
<gene>
    <name evidence="2" type="ORF">L3X38_042719</name>
</gene>
<feature type="region of interest" description="Disordered" evidence="1">
    <location>
        <begin position="15"/>
        <end position="48"/>
    </location>
</feature>
<feature type="region of interest" description="Disordered" evidence="1">
    <location>
        <begin position="67"/>
        <end position="160"/>
    </location>
</feature>
<name>A0AAD4UWF1_PRUDU</name>
<dbReference type="EMBL" id="JAJFAZ020000008">
    <property type="protein sequence ID" value="KAI5313543.1"/>
    <property type="molecule type" value="Genomic_DNA"/>
</dbReference>
<accession>A0AAD4UWF1</accession>
<dbReference type="AlphaFoldDB" id="A0AAD4UWF1"/>
<keyword evidence="3" id="KW-1185">Reference proteome</keyword>
<feature type="compositionally biased region" description="Polar residues" evidence="1">
    <location>
        <begin position="120"/>
        <end position="137"/>
    </location>
</feature>
<feature type="compositionally biased region" description="Low complexity" evidence="1">
    <location>
        <begin position="72"/>
        <end position="83"/>
    </location>
</feature>
<evidence type="ECO:0000313" key="3">
    <source>
        <dbReference type="Proteomes" id="UP001054821"/>
    </source>
</evidence>
<sequence>MKKEKEVNIVHLTINAPKRHHPKPNSFAAANKDNTKANSPPKGSNALAVNKTNGFKCYLCDRASHLKRELPSTKATSTKAATPSPMPKEDTLPRSSRPSTKATSTKAATPSPMPKEDTLPRSSRPSIKATSTKATTPSPMPKEDTLPRCQTPAEAPKCQT</sequence>
<reference evidence="2 3" key="1">
    <citation type="journal article" date="2022" name="G3 (Bethesda)">
        <title>Whole-genome sequence and methylome profiling of the almond [Prunus dulcis (Mill.) D.A. Webb] cultivar 'Nonpareil'.</title>
        <authorList>
            <person name="D'Amico-Willman K.M."/>
            <person name="Ouma W.Z."/>
            <person name="Meulia T."/>
            <person name="Sideli G.M."/>
            <person name="Gradziel T.M."/>
            <person name="Fresnedo-Ramirez J."/>
        </authorList>
    </citation>
    <scope>NUCLEOTIDE SEQUENCE [LARGE SCALE GENOMIC DNA]</scope>
    <source>
        <strain evidence="2">Clone GOH B32 T37-40</strain>
    </source>
</reference>
<protein>
    <submittedName>
        <fullName evidence="2">Uncharacterized protein</fullName>
    </submittedName>
</protein>
<dbReference type="Proteomes" id="UP001054821">
    <property type="component" value="Chromosome 8"/>
</dbReference>
<comment type="caution">
    <text evidence="2">The sequence shown here is derived from an EMBL/GenBank/DDBJ whole genome shotgun (WGS) entry which is preliminary data.</text>
</comment>
<evidence type="ECO:0000256" key="1">
    <source>
        <dbReference type="SAM" id="MobiDB-lite"/>
    </source>
</evidence>
<organism evidence="2 3">
    <name type="scientific">Prunus dulcis</name>
    <name type="common">Almond</name>
    <name type="synonym">Amygdalus dulcis</name>
    <dbReference type="NCBI Taxonomy" id="3755"/>
    <lineage>
        <taxon>Eukaryota</taxon>
        <taxon>Viridiplantae</taxon>
        <taxon>Streptophyta</taxon>
        <taxon>Embryophyta</taxon>
        <taxon>Tracheophyta</taxon>
        <taxon>Spermatophyta</taxon>
        <taxon>Magnoliopsida</taxon>
        <taxon>eudicotyledons</taxon>
        <taxon>Gunneridae</taxon>
        <taxon>Pentapetalae</taxon>
        <taxon>rosids</taxon>
        <taxon>fabids</taxon>
        <taxon>Rosales</taxon>
        <taxon>Rosaceae</taxon>
        <taxon>Amygdaloideae</taxon>
        <taxon>Amygdaleae</taxon>
        <taxon>Prunus</taxon>
    </lineage>
</organism>